<name>A0A1X0NJ05_9TRYP</name>
<dbReference type="RefSeq" id="XP_028878574.1">
    <property type="nucleotide sequence ID" value="XM_029030173.1"/>
</dbReference>
<sequence>MLETDESVTQTNDGVVNETPSLVRQEKKLVNSDNTEVQFPSGSKYVGSIRNGQLNGYGKYYYFPSGDIYEGEWESDMKHGKGTYTYASGDRYEGEWYRGKKHNRGTYLFANGDKYVGFWKDDKIHGYGVFTIKNSGNRYEGFWEEAYRHGHGVLYNSNGDIYDGEWVRGKEGGFGIFIQSSGNIYCGDWKNGEMDGKGVLKEHRILFAVDFIQGYAVTRVPIPEGTKPPPEWLKAYDFYMTYTGNHFKYGDRSAEDMDELRHALEKMKLESALWKKRYDNLLSKSLETRKDVQVSFPSVENHNSVSEALKETNHVTEVEESNTAKMVSQIDHMETPHANAHSVVEDGQNVECETENKPLKESKDPNLGTVMNGKDGKKELRWDSLSLEPLRSEIVKLRQHNIELMRNNEELEKDKVHITAEKDDLVRELTSYTDRVEDLERRFNEAVSMELAASREVMELRARIQEVEGALAEKSNPISVNTDTQDQHQRVEDMERKLEEVNRANAELQLYSDALKKEANRYRDQYRALVNQRSSGNDTDALTQLQMDLERVEGQLRTAEENARTQQIELDSCKSHCMDLESSLLVMTRQKISDPKLLLALDRKIDLLRGLQEKNAELSRILEETKVELEISKKQAMVNQNTKHMVESSEAKIQDELKQVVKELKKEQKKYKRAQTDREALAVDLYEEQVKHARAERVLQSLQGCFTVMARIQNCKEGTANPCVHVNEMDYSQVLLNSSGESQSFQFDVCFDDKTSWDAIFSEIRRPITIVKMGFHVSYVTL</sequence>
<evidence type="ECO:0000313" key="4">
    <source>
        <dbReference type="EMBL" id="ORC84508.1"/>
    </source>
</evidence>
<keyword evidence="2" id="KW-0175">Coiled coil</keyword>
<dbReference type="PANTHER" id="PTHR23084:SF256">
    <property type="entry name" value="CENTRAL APPARATUS ASSOCIATED PROTEIN C1A-18"/>
    <property type="match status" value="1"/>
</dbReference>
<dbReference type="InterPro" id="IPR036961">
    <property type="entry name" value="Kinesin_motor_dom_sf"/>
</dbReference>
<feature type="compositionally biased region" description="Basic and acidic residues" evidence="3">
    <location>
        <begin position="355"/>
        <end position="364"/>
    </location>
</feature>
<evidence type="ECO:0000256" key="2">
    <source>
        <dbReference type="SAM" id="Coils"/>
    </source>
</evidence>
<feature type="coiled-coil region" evidence="2">
    <location>
        <begin position="484"/>
        <end position="569"/>
    </location>
</feature>
<organism evidence="4 5">
    <name type="scientific">Trypanosoma theileri</name>
    <dbReference type="NCBI Taxonomy" id="67003"/>
    <lineage>
        <taxon>Eukaryota</taxon>
        <taxon>Discoba</taxon>
        <taxon>Euglenozoa</taxon>
        <taxon>Kinetoplastea</taxon>
        <taxon>Metakinetoplastina</taxon>
        <taxon>Trypanosomatida</taxon>
        <taxon>Trypanosomatidae</taxon>
        <taxon>Trypanosoma</taxon>
    </lineage>
</organism>
<comment type="caution">
    <text evidence="4">The sequence shown here is derived from an EMBL/GenBank/DDBJ whole genome shotgun (WGS) entry which is preliminary data.</text>
</comment>
<dbReference type="Gene3D" id="3.40.850.10">
    <property type="entry name" value="Kinesin motor domain"/>
    <property type="match status" value="1"/>
</dbReference>
<dbReference type="Gene3D" id="2.20.110.10">
    <property type="entry name" value="Histone H3 K4-specific methyltransferase SET7/9 N-terminal domain"/>
    <property type="match status" value="3"/>
</dbReference>
<dbReference type="SMART" id="SM00698">
    <property type="entry name" value="MORN"/>
    <property type="match status" value="7"/>
</dbReference>
<dbReference type="GeneID" id="39989953"/>
<dbReference type="EMBL" id="NBCO01000044">
    <property type="protein sequence ID" value="ORC84508.1"/>
    <property type="molecule type" value="Genomic_DNA"/>
</dbReference>
<protein>
    <submittedName>
        <fullName evidence="4">Putative phosphatidylinositol-4-phosphate 5-kinase-like protein</fullName>
    </submittedName>
</protein>
<evidence type="ECO:0000256" key="1">
    <source>
        <dbReference type="ARBA" id="ARBA00022737"/>
    </source>
</evidence>
<dbReference type="Proteomes" id="UP000192257">
    <property type="component" value="Unassembled WGS sequence"/>
</dbReference>
<reference evidence="4 5" key="1">
    <citation type="submission" date="2017-03" db="EMBL/GenBank/DDBJ databases">
        <title>An alternative strategy for trypanosome survival in the mammalian bloodstream revealed through genome and transcriptome analysis of the ubiquitous bovine parasite Trypanosoma (Megatrypanum) theileri.</title>
        <authorList>
            <person name="Kelly S."/>
            <person name="Ivens A."/>
            <person name="Mott A."/>
            <person name="O'Neill E."/>
            <person name="Emms D."/>
            <person name="Macleod O."/>
            <person name="Voorheis P."/>
            <person name="Matthews J."/>
            <person name="Matthews K."/>
            <person name="Carrington M."/>
        </authorList>
    </citation>
    <scope>NUCLEOTIDE SEQUENCE [LARGE SCALE GENOMIC DNA]</scope>
    <source>
        <strain evidence="4">Edinburgh</strain>
    </source>
</reference>
<dbReference type="SUPFAM" id="SSF82185">
    <property type="entry name" value="Histone H3 K4-specific methyltransferase SET7/9 N-terminal domain"/>
    <property type="match status" value="2"/>
</dbReference>
<accession>A0A1X0NJ05</accession>
<keyword evidence="5" id="KW-1185">Reference proteome</keyword>
<dbReference type="PANTHER" id="PTHR23084">
    <property type="entry name" value="PHOSPHATIDYLINOSITOL-4-PHOSPHATE 5-KINASE RELATED"/>
    <property type="match status" value="1"/>
</dbReference>
<dbReference type="VEuPathDB" id="TriTrypDB:TM35_000441640"/>
<dbReference type="InterPro" id="IPR003409">
    <property type="entry name" value="MORN"/>
</dbReference>
<evidence type="ECO:0000313" key="5">
    <source>
        <dbReference type="Proteomes" id="UP000192257"/>
    </source>
</evidence>
<keyword evidence="4" id="KW-0808">Transferase</keyword>
<feature type="region of interest" description="Disordered" evidence="3">
    <location>
        <begin position="355"/>
        <end position="375"/>
    </location>
</feature>
<dbReference type="Pfam" id="PF02493">
    <property type="entry name" value="MORN"/>
    <property type="match status" value="7"/>
</dbReference>
<keyword evidence="1" id="KW-0677">Repeat</keyword>
<dbReference type="GO" id="GO:0016301">
    <property type="term" value="F:kinase activity"/>
    <property type="evidence" value="ECO:0007669"/>
    <property type="project" value="UniProtKB-KW"/>
</dbReference>
<dbReference type="OrthoDB" id="270720at2759"/>
<dbReference type="STRING" id="67003.A0A1X0NJ05"/>
<feature type="non-terminal residue" evidence="4">
    <location>
        <position position="782"/>
    </location>
</feature>
<dbReference type="AlphaFoldDB" id="A0A1X0NJ05"/>
<evidence type="ECO:0000256" key="3">
    <source>
        <dbReference type="SAM" id="MobiDB-lite"/>
    </source>
</evidence>
<feature type="coiled-coil region" evidence="2">
    <location>
        <begin position="394"/>
        <end position="442"/>
    </location>
</feature>
<proteinExistence type="predicted"/>
<keyword evidence="4" id="KW-0418">Kinase</keyword>
<gene>
    <name evidence="4" type="ORF">TM35_000441640</name>
</gene>
<feature type="coiled-coil region" evidence="2">
    <location>
        <begin position="608"/>
        <end position="684"/>
    </location>
</feature>